<feature type="region of interest" description="Disordered" evidence="1">
    <location>
        <begin position="1"/>
        <end position="48"/>
    </location>
</feature>
<dbReference type="AlphaFoldDB" id="A0A1V9XEI7"/>
<accession>A0A1V9XEI7</accession>
<comment type="caution">
    <text evidence="2">The sequence shown here is derived from an EMBL/GenBank/DDBJ whole genome shotgun (WGS) entry which is preliminary data.</text>
</comment>
<name>A0A1V9XEI7_9ACAR</name>
<proteinExistence type="predicted"/>
<feature type="compositionally biased region" description="Polar residues" evidence="1">
    <location>
        <begin position="1"/>
        <end position="11"/>
    </location>
</feature>
<feature type="compositionally biased region" description="Basic and acidic residues" evidence="1">
    <location>
        <begin position="19"/>
        <end position="32"/>
    </location>
</feature>
<evidence type="ECO:0000313" key="3">
    <source>
        <dbReference type="Proteomes" id="UP000192247"/>
    </source>
</evidence>
<feature type="compositionally biased region" description="Polar residues" evidence="1">
    <location>
        <begin position="196"/>
        <end position="209"/>
    </location>
</feature>
<dbReference type="InParanoid" id="A0A1V9XEI7"/>
<keyword evidence="3" id="KW-1185">Reference proteome</keyword>
<evidence type="ECO:0000313" key="2">
    <source>
        <dbReference type="EMBL" id="OQR71821.1"/>
    </source>
</evidence>
<dbReference type="STRING" id="418985.A0A1V9XEI7"/>
<organism evidence="2 3">
    <name type="scientific">Tropilaelaps mercedesae</name>
    <dbReference type="NCBI Taxonomy" id="418985"/>
    <lineage>
        <taxon>Eukaryota</taxon>
        <taxon>Metazoa</taxon>
        <taxon>Ecdysozoa</taxon>
        <taxon>Arthropoda</taxon>
        <taxon>Chelicerata</taxon>
        <taxon>Arachnida</taxon>
        <taxon>Acari</taxon>
        <taxon>Parasitiformes</taxon>
        <taxon>Mesostigmata</taxon>
        <taxon>Gamasina</taxon>
        <taxon>Dermanyssoidea</taxon>
        <taxon>Laelapidae</taxon>
        <taxon>Tropilaelaps</taxon>
    </lineage>
</organism>
<feature type="region of interest" description="Disordered" evidence="1">
    <location>
        <begin position="72"/>
        <end position="92"/>
    </location>
</feature>
<dbReference type="Proteomes" id="UP000192247">
    <property type="component" value="Unassembled WGS sequence"/>
</dbReference>
<reference evidence="2 3" key="1">
    <citation type="journal article" date="2017" name="Gigascience">
        <title>Draft genome of the honey bee ectoparasitic mite, Tropilaelaps mercedesae, is shaped by the parasitic life history.</title>
        <authorList>
            <person name="Dong X."/>
            <person name="Armstrong S.D."/>
            <person name="Xia D."/>
            <person name="Makepeace B.L."/>
            <person name="Darby A.C."/>
            <person name="Kadowaki T."/>
        </authorList>
    </citation>
    <scope>NUCLEOTIDE SEQUENCE [LARGE SCALE GENOMIC DNA]</scope>
    <source>
        <strain evidence="2">Wuxi-XJTLU</strain>
    </source>
</reference>
<feature type="region of interest" description="Disordered" evidence="1">
    <location>
        <begin position="193"/>
        <end position="214"/>
    </location>
</feature>
<dbReference type="OrthoDB" id="1735926at2759"/>
<dbReference type="EMBL" id="MNPL01013426">
    <property type="protein sequence ID" value="OQR71821.1"/>
    <property type="molecule type" value="Genomic_DNA"/>
</dbReference>
<sequence length="281" mass="28930">MTIAATSSLPATKSVPDARPPRVDSLQRRADAVGDTVANAGASPASAGRGVALAAFDRLARSPPGSVVEVETGGVLQPSSNRASLQPPSSRHSFAEAASDCLGRGGAGAGTMALSPAEAAGANRSASVPNIPATAVVQPPGEVEGCHVAEMLSVPGLPIDQRRASTKSTSQSRPFGSAAAQAVQVVVNAGRRLSAMSGSRRTSDVSSGRSAGPQPVQRELLHCALQRLPMRDFGAEVRATMDVDQFLIQAVLLLDVQETSLEGIVDKMLHKSFRDGHRGPF</sequence>
<feature type="compositionally biased region" description="Polar residues" evidence="1">
    <location>
        <begin position="77"/>
        <end position="92"/>
    </location>
</feature>
<protein>
    <submittedName>
        <fullName evidence="2">Sodium bicarbonate transporter protein 11</fullName>
    </submittedName>
</protein>
<gene>
    <name evidence="2" type="ORF">BIW11_03898</name>
</gene>
<evidence type="ECO:0000256" key="1">
    <source>
        <dbReference type="SAM" id="MobiDB-lite"/>
    </source>
</evidence>